<dbReference type="RefSeq" id="WP_119974603.1">
    <property type="nucleotide sequence ID" value="NZ_JBHSQA010000001.1"/>
</dbReference>
<dbReference type="InterPro" id="IPR014717">
    <property type="entry name" value="Transl_elong_EF1B/ribsomal_bS6"/>
</dbReference>
<gene>
    <name evidence="1" type="ORF">D6T64_10420</name>
</gene>
<dbReference type="OrthoDB" id="5149329at2"/>
<evidence type="ECO:0000313" key="1">
    <source>
        <dbReference type="EMBL" id="RJT88532.1"/>
    </source>
</evidence>
<comment type="caution">
    <text evidence="1">The sequence shown here is derived from an EMBL/GenBank/DDBJ whole genome shotgun (WGS) entry which is preliminary data.</text>
</comment>
<proteinExistence type="predicted"/>
<dbReference type="GO" id="GO:0043683">
    <property type="term" value="P:type IV pilus assembly"/>
    <property type="evidence" value="ECO:0007669"/>
    <property type="project" value="InterPro"/>
</dbReference>
<keyword evidence="2" id="KW-1185">Reference proteome</keyword>
<name>A0A3A5MGI5_9MICO</name>
<dbReference type="Gene3D" id="3.30.70.60">
    <property type="match status" value="1"/>
</dbReference>
<dbReference type="Proteomes" id="UP000272015">
    <property type="component" value="Unassembled WGS sequence"/>
</dbReference>
<reference evidence="1 2" key="1">
    <citation type="submission" date="2018-09" db="EMBL/GenBank/DDBJ databases">
        <title>Novel species of Cryobacterium.</title>
        <authorList>
            <person name="Liu Q."/>
            <person name="Xin Y.-H."/>
        </authorList>
    </citation>
    <scope>NUCLEOTIDE SEQUENCE [LARGE SCALE GENOMIC DNA]</scope>
    <source>
        <strain evidence="1 2">Hh39</strain>
    </source>
</reference>
<accession>A0A3A5MGI5</accession>
<evidence type="ECO:0000313" key="2">
    <source>
        <dbReference type="Proteomes" id="UP000272015"/>
    </source>
</evidence>
<sequence>MVTNRMVANRIDSNRVWVVGSALAAVVALLAGWFLGIEPRLAAASTADASRATVEVTNAAHAAVLAQLVEDSRDKKALTAEYNTLTASVPDGTAIPDFVNQLDDLASASELTLSGIEVADAQAYTPGTTVANALITPQSLAALAVDISVSGDYGRVLQFVDGLQTGARLFLVTGITTQVDTDNPGSVEASISGLVYVLVPPGSVIAPVADPTVPAEAATAGVVG</sequence>
<dbReference type="AlphaFoldDB" id="A0A3A5MGI5"/>
<dbReference type="EMBL" id="QZVS01000082">
    <property type="protein sequence ID" value="RJT88532.1"/>
    <property type="molecule type" value="Genomic_DNA"/>
</dbReference>
<protein>
    <recommendedName>
        <fullName evidence="3">Pilus assembly protein PilO</fullName>
    </recommendedName>
</protein>
<evidence type="ECO:0008006" key="3">
    <source>
        <dbReference type="Google" id="ProtNLM"/>
    </source>
</evidence>
<dbReference type="GO" id="GO:0043107">
    <property type="term" value="P:type IV pilus-dependent motility"/>
    <property type="evidence" value="ECO:0007669"/>
    <property type="project" value="InterPro"/>
</dbReference>
<organism evidence="1 2">
    <name type="scientific">Cryobacterium melibiosiphilum</name>
    <dbReference type="NCBI Taxonomy" id="995039"/>
    <lineage>
        <taxon>Bacteria</taxon>
        <taxon>Bacillati</taxon>
        <taxon>Actinomycetota</taxon>
        <taxon>Actinomycetes</taxon>
        <taxon>Micrococcales</taxon>
        <taxon>Microbacteriaceae</taxon>
        <taxon>Cryobacterium</taxon>
    </lineage>
</organism>